<dbReference type="EC" id="6.5.1.1" evidence="2"/>
<dbReference type="PROSITE" id="PS50160">
    <property type="entry name" value="DNA_LIGASE_A3"/>
    <property type="match status" value="1"/>
</dbReference>
<dbReference type="InterPro" id="IPR012340">
    <property type="entry name" value="NA-bd_OB-fold"/>
</dbReference>
<sequence length="384" mass="41973">MWVDRAGRSGAGRHVGRFRLLLSSAGRSAPAACLGLFQSAWSAGSGDDGPMSEGSGAGRQAERLPVLRPMLATGGQPMPTGPDWAWEFKFDGVRAIAAGDRAGVRLTSRNGNDITATYPELTVLGEILGAQRAVLDGEIVAMDDKGRPSFALLQRRMHVQRPTARLTGEIPVACFVFDLLHLDGVSLLGESYLRRRELLDGLALDGRSARVRVPPSHRDVDPRRLLDIARDNGLEGTIGKRVASGYRPGVRSRDWLKFPLINTYEVVICGWQPGGGRRAGRIGSLMLGAHDSAGELRYVGHVGTGFTERMLAELLGMLQPIERPTSPFAGPVPREYSRAAHWVEPRLVGEVVYRTWSPDGRLRHSAWRGLRPDRDAREISLPAW</sequence>
<dbReference type="InterPro" id="IPR012309">
    <property type="entry name" value="DNA_ligase_ATP-dep_C"/>
</dbReference>
<evidence type="ECO:0000313" key="6">
    <source>
        <dbReference type="EMBL" id="APU16490.1"/>
    </source>
</evidence>
<feature type="domain" description="ATP-dependent DNA ligase family profile" evidence="5">
    <location>
        <begin position="175"/>
        <end position="291"/>
    </location>
</feature>
<dbReference type="GO" id="GO:0003910">
    <property type="term" value="F:DNA ligase (ATP) activity"/>
    <property type="evidence" value="ECO:0007669"/>
    <property type="project" value="UniProtKB-EC"/>
</dbReference>
<dbReference type="CDD" id="cd07906">
    <property type="entry name" value="Adenylation_DNA_ligase_LigD_LigC"/>
    <property type="match status" value="1"/>
</dbReference>
<comment type="catalytic activity">
    <reaction evidence="4">
        <text>ATP + (deoxyribonucleotide)n-3'-hydroxyl + 5'-phospho-(deoxyribonucleotide)m = (deoxyribonucleotide)n+m + AMP + diphosphate.</text>
        <dbReference type="EC" id="6.5.1.1"/>
    </reaction>
</comment>
<dbReference type="EMBL" id="CP016076">
    <property type="protein sequence ID" value="APU16490.1"/>
    <property type="molecule type" value="Genomic_DNA"/>
</dbReference>
<dbReference type="Gene3D" id="3.30.1490.70">
    <property type="match status" value="1"/>
</dbReference>
<dbReference type="GO" id="GO:0005524">
    <property type="term" value="F:ATP binding"/>
    <property type="evidence" value="ECO:0007669"/>
    <property type="project" value="InterPro"/>
</dbReference>
<evidence type="ECO:0000256" key="2">
    <source>
        <dbReference type="ARBA" id="ARBA00012727"/>
    </source>
</evidence>
<keyword evidence="7" id="KW-1185">Reference proteome</keyword>
<evidence type="ECO:0000256" key="1">
    <source>
        <dbReference type="ARBA" id="ARBA00007572"/>
    </source>
</evidence>
<dbReference type="Proteomes" id="UP000185511">
    <property type="component" value="Chromosome"/>
</dbReference>
<organism evidence="6 7">
    <name type="scientific">Actinoalloteichus fjordicus</name>
    <dbReference type="NCBI Taxonomy" id="1612552"/>
    <lineage>
        <taxon>Bacteria</taxon>
        <taxon>Bacillati</taxon>
        <taxon>Actinomycetota</taxon>
        <taxon>Actinomycetes</taxon>
        <taxon>Pseudonocardiales</taxon>
        <taxon>Pseudonocardiaceae</taxon>
        <taxon>Actinoalloteichus</taxon>
    </lineage>
</organism>
<dbReference type="Gene3D" id="2.40.50.140">
    <property type="entry name" value="Nucleic acid-binding proteins"/>
    <property type="match status" value="1"/>
</dbReference>
<dbReference type="InterPro" id="IPR012310">
    <property type="entry name" value="DNA_ligase_ATP-dep_cent"/>
</dbReference>
<protein>
    <recommendedName>
        <fullName evidence="2">DNA ligase (ATP)</fullName>
        <ecNumber evidence="2">6.5.1.1</ecNumber>
    </recommendedName>
</protein>
<gene>
    <name evidence="6" type="ORF">UA74_22360</name>
</gene>
<dbReference type="AlphaFoldDB" id="A0AAC9PTY2"/>
<dbReference type="InterPro" id="IPR014146">
    <property type="entry name" value="LigD_ligase_dom"/>
</dbReference>
<dbReference type="CDD" id="cd07971">
    <property type="entry name" value="OBF_DNA_ligase_LigD"/>
    <property type="match status" value="1"/>
</dbReference>
<reference evidence="7" key="1">
    <citation type="submission" date="2016-06" db="EMBL/GenBank/DDBJ databases">
        <title>Complete genome sequence of Actinoalloteichus fjordicus DSM 46855 (=ADI127-17), type strain of the new species Actinoalloteichus fjordicus.</title>
        <authorList>
            <person name="Ruckert C."/>
            <person name="Nouioui I."/>
            <person name="Willmese J."/>
            <person name="van Wezel G."/>
            <person name="Klenk H.-P."/>
            <person name="Kalinowski J."/>
            <person name="Zotchev S.B."/>
        </authorList>
    </citation>
    <scope>NUCLEOTIDE SEQUENCE [LARGE SCALE GENOMIC DNA]</scope>
    <source>
        <strain evidence="7">ADI127-7</strain>
    </source>
</reference>
<dbReference type="NCBIfam" id="TIGR02779">
    <property type="entry name" value="NHEJ_ligase_lig"/>
    <property type="match status" value="1"/>
</dbReference>
<dbReference type="KEGG" id="acad:UA74_22360"/>
<dbReference type="GO" id="GO:0006310">
    <property type="term" value="P:DNA recombination"/>
    <property type="evidence" value="ECO:0007669"/>
    <property type="project" value="InterPro"/>
</dbReference>
<dbReference type="Pfam" id="PF01068">
    <property type="entry name" value="DNA_ligase_A_M"/>
    <property type="match status" value="1"/>
</dbReference>
<evidence type="ECO:0000259" key="5">
    <source>
        <dbReference type="PROSITE" id="PS50160"/>
    </source>
</evidence>
<name>A0AAC9PTY2_9PSEU</name>
<proteinExistence type="inferred from homology"/>
<dbReference type="Pfam" id="PF04679">
    <property type="entry name" value="DNA_ligase_A_C"/>
    <property type="match status" value="1"/>
</dbReference>
<evidence type="ECO:0000256" key="3">
    <source>
        <dbReference type="ARBA" id="ARBA00022598"/>
    </source>
</evidence>
<dbReference type="InterPro" id="IPR050191">
    <property type="entry name" value="ATP-dep_DNA_ligase"/>
</dbReference>
<dbReference type="SUPFAM" id="SSF56091">
    <property type="entry name" value="DNA ligase/mRNA capping enzyme, catalytic domain"/>
    <property type="match status" value="1"/>
</dbReference>
<comment type="similarity">
    <text evidence="1">Belongs to the ATP-dependent DNA ligase family.</text>
</comment>
<keyword evidence="3 6" id="KW-0436">Ligase</keyword>
<dbReference type="GO" id="GO:0006281">
    <property type="term" value="P:DNA repair"/>
    <property type="evidence" value="ECO:0007669"/>
    <property type="project" value="InterPro"/>
</dbReference>
<dbReference type="SUPFAM" id="SSF50249">
    <property type="entry name" value="Nucleic acid-binding proteins"/>
    <property type="match status" value="1"/>
</dbReference>
<dbReference type="PANTHER" id="PTHR45674:SF4">
    <property type="entry name" value="DNA LIGASE 1"/>
    <property type="match status" value="1"/>
</dbReference>
<evidence type="ECO:0000313" key="7">
    <source>
        <dbReference type="Proteomes" id="UP000185511"/>
    </source>
</evidence>
<accession>A0AAC9PTY2</accession>
<dbReference type="Gene3D" id="3.30.470.30">
    <property type="entry name" value="DNA ligase/mRNA capping enzyme"/>
    <property type="match status" value="1"/>
</dbReference>
<evidence type="ECO:0000256" key="4">
    <source>
        <dbReference type="ARBA" id="ARBA00034003"/>
    </source>
</evidence>
<dbReference type="PANTHER" id="PTHR45674">
    <property type="entry name" value="DNA LIGASE 1/3 FAMILY MEMBER"/>
    <property type="match status" value="1"/>
</dbReference>